<accession>A0A2N3NJB1</accession>
<proteinExistence type="predicted"/>
<dbReference type="EMBL" id="NLAX01000003">
    <property type="protein sequence ID" value="PKS12536.1"/>
    <property type="molecule type" value="Genomic_DNA"/>
</dbReference>
<dbReference type="VEuPathDB" id="FungiDB:jhhlp_000744"/>
<dbReference type="OrthoDB" id="5201563at2759"/>
<feature type="compositionally biased region" description="Polar residues" evidence="1">
    <location>
        <begin position="27"/>
        <end position="37"/>
    </location>
</feature>
<feature type="region of interest" description="Disordered" evidence="1">
    <location>
        <begin position="1"/>
        <end position="73"/>
    </location>
</feature>
<gene>
    <name evidence="2" type="ORF">jhhlp_000744</name>
</gene>
<comment type="caution">
    <text evidence="2">The sequence shown here is derived from an EMBL/GenBank/DDBJ whole genome shotgun (WGS) entry which is preliminary data.</text>
</comment>
<dbReference type="InParanoid" id="A0A2N3NJB1"/>
<evidence type="ECO:0000313" key="2">
    <source>
        <dbReference type="EMBL" id="PKS12536.1"/>
    </source>
</evidence>
<dbReference type="AlphaFoldDB" id="A0A2N3NJB1"/>
<evidence type="ECO:0000256" key="1">
    <source>
        <dbReference type="SAM" id="MobiDB-lite"/>
    </source>
</evidence>
<protein>
    <submittedName>
        <fullName evidence="2">Uncharacterized protein</fullName>
    </submittedName>
</protein>
<dbReference type="Proteomes" id="UP000233524">
    <property type="component" value="Unassembled WGS sequence"/>
</dbReference>
<organism evidence="2 3">
    <name type="scientific">Lomentospora prolificans</name>
    <dbReference type="NCBI Taxonomy" id="41688"/>
    <lineage>
        <taxon>Eukaryota</taxon>
        <taxon>Fungi</taxon>
        <taxon>Dikarya</taxon>
        <taxon>Ascomycota</taxon>
        <taxon>Pezizomycotina</taxon>
        <taxon>Sordariomycetes</taxon>
        <taxon>Hypocreomycetidae</taxon>
        <taxon>Microascales</taxon>
        <taxon>Microascaceae</taxon>
        <taxon>Lomentospora</taxon>
    </lineage>
</organism>
<keyword evidence="3" id="KW-1185">Reference proteome</keyword>
<evidence type="ECO:0000313" key="3">
    <source>
        <dbReference type="Proteomes" id="UP000233524"/>
    </source>
</evidence>
<reference evidence="2 3" key="1">
    <citation type="journal article" date="2017" name="G3 (Bethesda)">
        <title>First Draft Genome Sequence of the Pathogenic Fungus Lomentospora prolificans (Formerly Scedosporium prolificans).</title>
        <authorList>
            <person name="Luo R."/>
            <person name="Zimin A."/>
            <person name="Workman R."/>
            <person name="Fan Y."/>
            <person name="Pertea G."/>
            <person name="Grossman N."/>
            <person name="Wear M.P."/>
            <person name="Jia B."/>
            <person name="Miller H."/>
            <person name="Casadevall A."/>
            <person name="Timp W."/>
            <person name="Zhang S.X."/>
            <person name="Salzberg S.L."/>
        </authorList>
    </citation>
    <scope>NUCLEOTIDE SEQUENCE [LARGE SCALE GENOMIC DNA]</scope>
    <source>
        <strain evidence="2 3">JHH-5317</strain>
    </source>
</reference>
<sequence>MASTTETVTRTRTARTVLTDYELHHSGASNDASSGPEDSSAARAPTQNPPEWPTTSRRVPPYRPADTERDQSQIRVYTHPIERVFIATMFTGVFVNATVAKQWRRTVGRVNENIFKYPIGGEF</sequence>
<name>A0A2N3NJB1_9PEZI</name>
<feature type="compositionally biased region" description="Low complexity" evidence="1">
    <location>
        <begin position="1"/>
        <end position="19"/>
    </location>
</feature>